<keyword evidence="2" id="KW-1133">Transmembrane helix</keyword>
<feature type="compositionally biased region" description="Basic and acidic residues" evidence="1">
    <location>
        <begin position="76"/>
        <end position="95"/>
    </location>
</feature>
<name>A0A1G1W0F5_9BACT</name>
<evidence type="ECO:0000313" key="3">
    <source>
        <dbReference type="EMBL" id="OGY21064.1"/>
    </source>
</evidence>
<keyword evidence="2" id="KW-0812">Transmembrane</keyword>
<dbReference type="Proteomes" id="UP000176299">
    <property type="component" value="Unassembled WGS sequence"/>
</dbReference>
<organism evidence="3 4">
    <name type="scientific">Candidatus Woykebacteria bacterium GWA1_44_8</name>
    <dbReference type="NCBI Taxonomy" id="1802591"/>
    <lineage>
        <taxon>Bacteria</taxon>
        <taxon>Candidatus Woykeibacteriota</taxon>
    </lineage>
</organism>
<dbReference type="STRING" id="1802591.A2113_02955"/>
<accession>A0A1G1W0F5</accession>
<evidence type="ECO:0000256" key="2">
    <source>
        <dbReference type="SAM" id="Phobius"/>
    </source>
</evidence>
<sequence>MPEEPVVENSINTPKPPPPTENTPSEQNKIVKSRKVIIYVVLIAVLIILLGILAYINLFAGKSQEKEQSATSSATKTDKVEIEEVGPARKTEETNAPKVASYCTDGLVYENKKQGYKVCLIKGWYTSEFTPPATSVGFDSNPIPEASEYGGLIVVNVSNKTTGEVTADVNNNLDGETSSNTTVDGVAGTQVSGNIPADNVYYPDYKEIVTIVSKFNRTYEVTMITSPDKLAANQAIYNDFLAGWRFLGMAESPP</sequence>
<feature type="region of interest" description="Disordered" evidence="1">
    <location>
        <begin position="66"/>
        <end position="95"/>
    </location>
</feature>
<feature type="transmembrane region" description="Helical" evidence="2">
    <location>
        <begin position="36"/>
        <end position="56"/>
    </location>
</feature>
<evidence type="ECO:0000256" key="1">
    <source>
        <dbReference type="SAM" id="MobiDB-lite"/>
    </source>
</evidence>
<reference evidence="3 4" key="1">
    <citation type="journal article" date="2016" name="Nat. Commun.">
        <title>Thousands of microbial genomes shed light on interconnected biogeochemical processes in an aquifer system.</title>
        <authorList>
            <person name="Anantharaman K."/>
            <person name="Brown C.T."/>
            <person name="Hug L.A."/>
            <person name="Sharon I."/>
            <person name="Castelle C.J."/>
            <person name="Probst A.J."/>
            <person name="Thomas B.C."/>
            <person name="Singh A."/>
            <person name="Wilkins M.J."/>
            <person name="Karaoz U."/>
            <person name="Brodie E.L."/>
            <person name="Williams K.H."/>
            <person name="Hubbard S.S."/>
            <person name="Banfield J.F."/>
        </authorList>
    </citation>
    <scope>NUCLEOTIDE SEQUENCE [LARGE SCALE GENOMIC DNA]</scope>
</reference>
<feature type="region of interest" description="Disordered" evidence="1">
    <location>
        <begin position="1"/>
        <end position="27"/>
    </location>
</feature>
<dbReference type="EMBL" id="MHCN01000018">
    <property type="protein sequence ID" value="OGY21064.1"/>
    <property type="molecule type" value="Genomic_DNA"/>
</dbReference>
<comment type="caution">
    <text evidence="3">The sequence shown here is derived from an EMBL/GenBank/DDBJ whole genome shotgun (WGS) entry which is preliminary data.</text>
</comment>
<evidence type="ECO:0000313" key="4">
    <source>
        <dbReference type="Proteomes" id="UP000176299"/>
    </source>
</evidence>
<dbReference type="AlphaFoldDB" id="A0A1G1W0F5"/>
<keyword evidence="2" id="KW-0472">Membrane</keyword>
<proteinExistence type="predicted"/>
<gene>
    <name evidence="3" type="ORF">A2113_02955</name>
</gene>
<protein>
    <submittedName>
        <fullName evidence="3">Uncharacterized protein</fullName>
    </submittedName>
</protein>